<evidence type="ECO:0000256" key="1">
    <source>
        <dbReference type="SAM" id="MobiDB-lite"/>
    </source>
</evidence>
<reference evidence="2" key="1">
    <citation type="submission" date="2020-01" db="EMBL/GenBank/DDBJ databases">
        <title>Genome Sequencing of Three Apophysomyces-Like Fungal Strains Confirms a Novel Fungal Genus in the Mucoromycota with divergent Burkholderia-like Endosymbiotic Bacteria.</title>
        <authorList>
            <person name="Stajich J.E."/>
            <person name="Macias A.M."/>
            <person name="Carter-House D."/>
            <person name="Lovett B."/>
            <person name="Kasson L.R."/>
            <person name="Berry K."/>
            <person name="Grigoriev I."/>
            <person name="Chang Y."/>
            <person name="Spatafora J."/>
            <person name="Kasson M.T."/>
        </authorList>
    </citation>
    <scope>NUCLEOTIDE SEQUENCE</scope>
    <source>
        <strain evidence="2">NRRL A-21654</strain>
    </source>
</reference>
<protein>
    <submittedName>
        <fullName evidence="2">Uncharacterized protein</fullName>
    </submittedName>
</protein>
<proteinExistence type="predicted"/>
<organism evidence="2 3">
    <name type="scientific">Apophysomyces ossiformis</name>
    <dbReference type="NCBI Taxonomy" id="679940"/>
    <lineage>
        <taxon>Eukaryota</taxon>
        <taxon>Fungi</taxon>
        <taxon>Fungi incertae sedis</taxon>
        <taxon>Mucoromycota</taxon>
        <taxon>Mucoromycotina</taxon>
        <taxon>Mucoromycetes</taxon>
        <taxon>Mucorales</taxon>
        <taxon>Mucorineae</taxon>
        <taxon>Mucoraceae</taxon>
        <taxon>Apophysomyces</taxon>
    </lineage>
</organism>
<comment type="caution">
    <text evidence="2">The sequence shown here is derived from an EMBL/GenBank/DDBJ whole genome shotgun (WGS) entry which is preliminary data.</text>
</comment>
<sequence>MARRQHRQHENGQNGHFKHSEANGVPIGKERVAKQPNGGFVSRVTSLPIVKDSVSTANAFAHKTRLGQFALSTANTTWSTLSSRQPAAVQNYYEAYIKPHVQKADDLGCQSLDAFQKKFPVIAEPTGDLVNRVVTPAYQIIDGVKVRVNTTINTVTAPAYVVTRASNRQLGKVVDQVETVIDRYLPPNEKKSRRGKDQDQENANQAWRAYLLLTEASVRLSQRVADQVRAQWPAEELSGMIRSVTDSIQLLQETLRHSVIVYSHAAQERFAPNLPSHVEHLRKVTHDQLERLIQHTSNQLQQIYTFIETQSSEKTPEWLKIRIQSLMAITQEQLALVRQEYARTDISSYDKAKHVAQSLQEQVLPSLQAIQLQLQKYTKKAQDELKWPLEYLGFIHHKVQ</sequence>
<accession>A0A8H7BHQ1</accession>
<dbReference type="AlphaFoldDB" id="A0A8H7BHQ1"/>
<keyword evidence="3" id="KW-1185">Reference proteome</keyword>
<gene>
    <name evidence="2" type="ORF">EC973_002933</name>
</gene>
<feature type="region of interest" description="Disordered" evidence="1">
    <location>
        <begin position="1"/>
        <end position="22"/>
    </location>
</feature>
<name>A0A8H7BHQ1_9FUNG</name>
<dbReference type="Proteomes" id="UP000605846">
    <property type="component" value="Unassembled WGS sequence"/>
</dbReference>
<dbReference type="EMBL" id="JABAYA010000187">
    <property type="protein sequence ID" value="KAF7722580.1"/>
    <property type="molecule type" value="Genomic_DNA"/>
</dbReference>
<evidence type="ECO:0000313" key="2">
    <source>
        <dbReference type="EMBL" id="KAF7722580.1"/>
    </source>
</evidence>
<evidence type="ECO:0000313" key="3">
    <source>
        <dbReference type="Proteomes" id="UP000605846"/>
    </source>
</evidence>
<dbReference type="OrthoDB" id="376826at2759"/>